<reference evidence="2" key="1">
    <citation type="submission" date="2024-04" db="UniProtKB">
        <authorList>
            <consortium name="EnsemblMetazoa"/>
        </authorList>
    </citation>
    <scope>IDENTIFICATION</scope>
    <source>
        <strain evidence="2">EBRO</strain>
    </source>
</reference>
<sequence length="258" mass="27898">MEQRWICYLAQLVTLLLLPAYGPQLVSSSARAHTLWSDGPTTNGGGASAERCSSSGSLKYLSGDALTDSTNCIGPNNAPYPASLVARTFSNWAPGGSSRRGRMSQLPTLDPKLTQRALLQAYGDANEAESLESARTRYSRSLDSSQCRDTPSRLCKTRYNTTAPMYGVSLTSGQPVTIVQKFPDLLQQVVFEVCESSECDVVRGECTQTYVPYLFLVIPLGPVTLTGQDYVLVESGCVCKPKYATDKPRETGGGNFIP</sequence>
<feature type="signal peptide" evidence="1">
    <location>
        <begin position="1"/>
        <end position="22"/>
    </location>
</feature>
<dbReference type="SUPFAM" id="SSF57501">
    <property type="entry name" value="Cystine-knot cytokines"/>
    <property type="match status" value="1"/>
</dbReference>
<name>A0AAG5D517_ANOAO</name>
<evidence type="ECO:0000313" key="3">
    <source>
        <dbReference type="Proteomes" id="UP000075880"/>
    </source>
</evidence>
<organism evidence="2 3">
    <name type="scientific">Anopheles atroparvus</name>
    <name type="common">European mosquito</name>
    <dbReference type="NCBI Taxonomy" id="41427"/>
    <lineage>
        <taxon>Eukaryota</taxon>
        <taxon>Metazoa</taxon>
        <taxon>Ecdysozoa</taxon>
        <taxon>Arthropoda</taxon>
        <taxon>Hexapoda</taxon>
        <taxon>Insecta</taxon>
        <taxon>Pterygota</taxon>
        <taxon>Neoptera</taxon>
        <taxon>Endopterygota</taxon>
        <taxon>Diptera</taxon>
        <taxon>Nematocera</taxon>
        <taxon>Culicoidea</taxon>
        <taxon>Culicidae</taxon>
        <taxon>Anophelinae</taxon>
        <taxon>Anopheles</taxon>
    </lineage>
</organism>
<protein>
    <recommendedName>
        <fullName evidence="4">Spaetzle domain-containing protein</fullName>
    </recommendedName>
</protein>
<dbReference type="InterPro" id="IPR029034">
    <property type="entry name" value="Cystine-knot_cytokine"/>
</dbReference>
<dbReference type="AlphaFoldDB" id="A0AAG5D517"/>
<evidence type="ECO:0000313" key="2">
    <source>
        <dbReference type="EnsemblMetazoa" id="ENSAATROPP006427"/>
    </source>
</evidence>
<evidence type="ECO:0008006" key="4">
    <source>
        <dbReference type="Google" id="ProtNLM"/>
    </source>
</evidence>
<dbReference type="PANTHER" id="PTHR41153:SF2">
    <property type="entry name" value="RE41427P"/>
    <property type="match status" value="1"/>
</dbReference>
<dbReference type="Proteomes" id="UP000075880">
    <property type="component" value="Unassembled WGS sequence"/>
</dbReference>
<dbReference type="PANTHER" id="PTHR41153">
    <property type="entry name" value="RE41427P"/>
    <property type="match status" value="1"/>
</dbReference>
<feature type="chain" id="PRO_5042601158" description="Spaetzle domain-containing protein" evidence="1">
    <location>
        <begin position="23"/>
        <end position="258"/>
    </location>
</feature>
<dbReference type="EnsemblMetazoa" id="ENSAATROPT007192">
    <property type="protein sequence ID" value="ENSAATROPP006427"/>
    <property type="gene ID" value="ENSAATROPG005862"/>
</dbReference>
<proteinExistence type="predicted"/>
<dbReference type="Gene3D" id="2.10.90.10">
    <property type="entry name" value="Cystine-knot cytokines"/>
    <property type="match status" value="1"/>
</dbReference>
<keyword evidence="3" id="KW-1185">Reference proteome</keyword>
<evidence type="ECO:0000256" key="1">
    <source>
        <dbReference type="SAM" id="SignalP"/>
    </source>
</evidence>
<accession>A0AAG5D517</accession>
<keyword evidence="1" id="KW-0732">Signal</keyword>